<reference evidence="2 3" key="1">
    <citation type="submission" date="2016-10" db="EMBL/GenBank/DDBJ databases">
        <authorList>
            <person name="de Groot N.N."/>
        </authorList>
    </citation>
    <scope>NUCLEOTIDE SEQUENCE [LARGE SCALE GENOMIC DNA]</scope>
    <source>
        <strain evidence="2 3">DSM 43067</strain>
    </source>
</reference>
<dbReference type="Proteomes" id="UP000183413">
    <property type="component" value="Unassembled WGS sequence"/>
</dbReference>
<dbReference type="STRING" id="1993.SAMN04489713_11697"/>
<gene>
    <name evidence="2" type="ORF">SAMN04489713_11697</name>
</gene>
<name>A0A1I5SA58_9ACTN</name>
<accession>A0A1I5SA58</accession>
<keyword evidence="3" id="KW-1185">Reference proteome</keyword>
<organism evidence="2 3">
    <name type="scientific">Actinomadura madurae</name>
    <dbReference type="NCBI Taxonomy" id="1993"/>
    <lineage>
        <taxon>Bacteria</taxon>
        <taxon>Bacillati</taxon>
        <taxon>Actinomycetota</taxon>
        <taxon>Actinomycetes</taxon>
        <taxon>Streptosporangiales</taxon>
        <taxon>Thermomonosporaceae</taxon>
        <taxon>Actinomadura</taxon>
    </lineage>
</organism>
<evidence type="ECO:0000313" key="3">
    <source>
        <dbReference type="Proteomes" id="UP000183413"/>
    </source>
</evidence>
<protein>
    <recommendedName>
        <fullName evidence="4">SH3 domain-containing protein</fullName>
    </recommendedName>
</protein>
<dbReference type="RefSeq" id="WP_021592018.1">
    <property type="nucleotide sequence ID" value="NZ_CP083237.1"/>
</dbReference>
<evidence type="ECO:0000256" key="1">
    <source>
        <dbReference type="SAM" id="SignalP"/>
    </source>
</evidence>
<dbReference type="OrthoDB" id="3482173at2"/>
<dbReference type="InParanoid" id="A0A1I5SA58"/>
<dbReference type="EMBL" id="FOVH01000016">
    <property type="protein sequence ID" value="SFP67644.1"/>
    <property type="molecule type" value="Genomic_DNA"/>
</dbReference>
<dbReference type="GeneID" id="99647599"/>
<dbReference type="PROSITE" id="PS51257">
    <property type="entry name" value="PROKAR_LIPOPROTEIN"/>
    <property type="match status" value="1"/>
</dbReference>
<evidence type="ECO:0008006" key="4">
    <source>
        <dbReference type="Google" id="ProtNLM"/>
    </source>
</evidence>
<feature type="signal peptide" evidence="1">
    <location>
        <begin position="1"/>
        <end position="27"/>
    </location>
</feature>
<sequence>MRKRAVSVMIAAMMAMPVLTIAPSAAAVSCSDRNFIVEVVVNSAPVHSNYYGSAPVIARFNDGKLIHIDKLCINNFGNLWYHTDWPSTKGWIYRDYVEYYSG</sequence>
<dbReference type="AlphaFoldDB" id="A0A1I5SA58"/>
<proteinExistence type="predicted"/>
<evidence type="ECO:0000313" key="2">
    <source>
        <dbReference type="EMBL" id="SFP67644.1"/>
    </source>
</evidence>
<keyword evidence="1" id="KW-0732">Signal</keyword>
<feature type="chain" id="PRO_5010311616" description="SH3 domain-containing protein" evidence="1">
    <location>
        <begin position="28"/>
        <end position="102"/>
    </location>
</feature>